<evidence type="ECO:0000256" key="1">
    <source>
        <dbReference type="SAM" id="Phobius"/>
    </source>
</evidence>
<dbReference type="PANTHER" id="PTHR31963:SF2">
    <property type="entry name" value="ZINC FINGER CONSTANS-LIKE PROTEIN (DUF3537)"/>
    <property type="match status" value="1"/>
</dbReference>
<organism evidence="2 3">
    <name type="scientific">Rubroshorea leprosula</name>
    <dbReference type="NCBI Taxonomy" id="152421"/>
    <lineage>
        <taxon>Eukaryota</taxon>
        <taxon>Viridiplantae</taxon>
        <taxon>Streptophyta</taxon>
        <taxon>Embryophyta</taxon>
        <taxon>Tracheophyta</taxon>
        <taxon>Spermatophyta</taxon>
        <taxon>Magnoliopsida</taxon>
        <taxon>eudicotyledons</taxon>
        <taxon>Gunneridae</taxon>
        <taxon>Pentapetalae</taxon>
        <taxon>rosids</taxon>
        <taxon>malvids</taxon>
        <taxon>Malvales</taxon>
        <taxon>Dipterocarpaceae</taxon>
        <taxon>Rubroshorea</taxon>
    </lineage>
</organism>
<accession>A0AAV5JVG7</accession>
<name>A0AAV5JVG7_9ROSI</name>
<keyword evidence="1" id="KW-0812">Transmembrane</keyword>
<dbReference type="Proteomes" id="UP001054252">
    <property type="component" value="Unassembled WGS sequence"/>
</dbReference>
<evidence type="ECO:0000313" key="3">
    <source>
        <dbReference type="Proteomes" id="UP001054252"/>
    </source>
</evidence>
<feature type="transmembrane region" description="Helical" evidence="1">
    <location>
        <begin position="94"/>
        <end position="113"/>
    </location>
</feature>
<keyword evidence="1" id="KW-1133">Transmembrane helix</keyword>
<dbReference type="InterPro" id="IPR021924">
    <property type="entry name" value="DUF3537"/>
</dbReference>
<feature type="transmembrane region" description="Helical" evidence="1">
    <location>
        <begin position="52"/>
        <end position="74"/>
    </location>
</feature>
<dbReference type="AlphaFoldDB" id="A0AAV5JVG7"/>
<keyword evidence="3" id="KW-1185">Reference proteome</keyword>
<keyword evidence="1" id="KW-0472">Membrane</keyword>
<feature type="transmembrane region" description="Helical" evidence="1">
    <location>
        <begin position="176"/>
        <end position="204"/>
    </location>
</feature>
<protein>
    <recommendedName>
        <fullName evidence="4">Gustatory receptor</fullName>
    </recommendedName>
</protein>
<gene>
    <name evidence="2" type="ORF">SLEP1_g25545</name>
</gene>
<evidence type="ECO:0000313" key="2">
    <source>
        <dbReference type="EMBL" id="GKV14715.1"/>
    </source>
</evidence>
<proteinExistence type="predicted"/>
<feature type="transmembrane region" description="Helical" evidence="1">
    <location>
        <begin position="286"/>
        <end position="304"/>
    </location>
</feature>
<feature type="transmembrane region" description="Helical" evidence="1">
    <location>
        <begin position="249"/>
        <end position="266"/>
    </location>
</feature>
<dbReference type="EMBL" id="BPVZ01000041">
    <property type="protein sequence ID" value="GKV14715.1"/>
    <property type="molecule type" value="Genomic_DNA"/>
</dbReference>
<dbReference type="PANTHER" id="PTHR31963">
    <property type="entry name" value="RAS GUANINE NUCLEOTIDE EXCHANGE FACTOR K"/>
    <property type="match status" value="1"/>
</dbReference>
<reference evidence="2 3" key="1">
    <citation type="journal article" date="2021" name="Commun. Biol.">
        <title>The genome of Shorea leprosula (Dipterocarpaceae) highlights the ecological relevance of drought in aseasonal tropical rainforests.</title>
        <authorList>
            <person name="Ng K.K.S."/>
            <person name="Kobayashi M.J."/>
            <person name="Fawcett J.A."/>
            <person name="Hatakeyama M."/>
            <person name="Paape T."/>
            <person name="Ng C.H."/>
            <person name="Ang C.C."/>
            <person name="Tnah L.H."/>
            <person name="Lee C.T."/>
            <person name="Nishiyama T."/>
            <person name="Sese J."/>
            <person name="O'Brien M.J."/>
            <person name="Copetti D."/>
            <person name="Mohd Noor M.I."/>
            <person name="Ong R.C."/>
            <person name="Putra M."/>
            <person name="Sireger I.Z."/>
            <person name="Indrioko S."/>
            <person name="Kosugi Y."/>
            <person name="Izuno A."/>
            <person name="Isagi Y."/>
            <person name="Lee S.L."/>
            <person name="Shimizu K.K."/>
        </authorList>
    </citation>
    <scope>NUCLEOTIDE SEQUENCE [LARGE SCALE GENOMIC DNA]</scope>
    <source>
        <strain evidence="2">214</strain>
    </source>
</reference>
<comment type="caution">
    <text evidence="2">The sequence shown here is derived from an EMBL/GenBank/DDBJ whole genome shotgun (WGS) entry which is preliminary data.</text>
</comment>
<sequence>MAGPHLPPQAPAVQVPLLDSNNDRENRSTDLDRVLDRLEKFLTFLGFKQSSALSFSLSWAGFVVVGVLLPVLMLEFSQCSGCEKYQITNFELDIVASQTCLAAISLLCLSHNLRKYGIRKFLFVDRSFGHVASLNDLYIKQIKGSMRLFVLWLLPCLILKIAREIIRILYVQRESWWLSVAVLFTLVLSWTYVSTISLIASILFHLVCNLQVIHFEDYAKLLERESDVLIFVYEHIRLRFHLSKISHRFRIYLLLDFLVVTASQFMTLFQTTGYRGVITFINGGDFAVSSVVQVVGIILCLHAATKISHRAQGIASLASRWHALATCTSADASQLRGSNSVGNLEAFNNSLYMTYSESDLESVEYVALPTPTQLASYLSSYNRRQAFVMYLQSNPGGITLYGWTVDRGLINTIFFIELSLVTFVLGKTIVFSST</sequence>
<evidence type="ECO:0008006" key="4">
    <source>
        <dbReference type="Google" id="ProtNLM"/>
    </source>
</evidence>
<feature type="transmembrane region" description="Helical" evidence="1">
    <location>
        <begin position="148"/>
        <end position="170"/>
    </location>
</feature>
<dbReference type="Pfam" id="PF12056">
    <property type="entry name" value="DUF3537"/>
    <property type="match status" value="1"/>
</dbReference>